<feature type="compositionally biased region" description="Polar residues" evidence="1">
    <location>
        <begin position="351"/>
        <end position="360"/>
    </location>
</feature>
<dbReference type="EMBL" id="MU859144">
    <property type="protein sequence ID" value="KAK3951565.1"/>
    <property type="molecule type" value="Genomic_DNA"/>
</dbReference>
<sequence>MSSPSPPSGGMSFIFTTTRGKRCTAILKAVQSSSVRTARATILGSIGVTTREENSLPINASASPPSPFDDPPVPILMSTPSTSATTSIIPTNTSTSSPLLVTSSPGPEEASTDQETATSLGASIVEVTASEISPDDAVATPFASTATNLQPSSDNNAAQATETPSIIPTLGSVPSTNSKSEAAKVAGGVLSGLVKRRSTLLTPLGTGPGTNPDGNEKKPYIISRRSIGPTPVLQSQGLLGTHGRNPSLFFTNSVKGTGLVKASISNWWSRITSHMYTSKRHNDEVVRDRYSDTENTSEMQTRLQYQPDFLTLIRIDEDDLGREVQGQQRVSGSRDKPPTTQLLHPAERNNPFRNPNTLSHVSAIPAPLAAAGGPSDNPFSDPVPGPPTATSDRTDDHRRRRQSRGQSISGNTAKINPSRQPSTRTYRESMDSFTTQRNKFRSDPFDLERPELLCHGVPQVMASQGTATTGGPRHPPGAHTARRAWVWNDPGPDVGPASARNGGNGAYGRVRGGSVSVGRSGGLGANGWFKGGRQYLAGRAV</sequence>
<reference evidence="2" key="1">
    <citation type="journal article" date="2023" name="Mol. Phylogenet. Evol.">
        <title>Genome-scale phylogeny and comparative genomics of the fungal order Sordariales.</title>
        <authorList>
            <person name="Hensen N."/>
            <person name="Bonometti L."/>
            <person name="Westerberg I."/>
            <person name="Brannstrom I.O."/>
            <person name="Guillou S."/>
            <person name="Cros-Aarteil S."/>
            <person name="Calhoun S."/>
            <person name="Haridas S."/>
            <person name="Kuo A."/>
            <person name="Mondo S."/>
            <person name="Pangilinan J."/>
            <person name="Riley R."/>
            <person name="LaButti K."/>
            <person name="Andreopoulos B."/>
            <person name="Lipzen A."/>
            <person name="Chen C."/>
            <person name="Yan M."/>
            <person name="Daum C."/>
            <person name="Ng V."/>
            <person name="Clum A."/>
            <person name="Steindorff A."/>
            <person name="Ohm R.A."/>
            <person name="Martin F."/>
            <person name="Silar P."/>
            <person name="Natvig D.O."/>
            <person name="Lalanne C."/>
            <person name="Gautier V."/>
            <person name="Ament-Velasquez S.L."/>
            <person name="Kruys A."/>
            <person name="Hutchinson M.I."/>
            <person name="Powell A.J."/>
            <person name="Barry K."/>
            <person name="Miller A.N."/>
            <person name="Grigoriev I.V."/>
            <person name="Debuchy R."/>
            <person name="Gladieux P."/>
            <person name="Hiltunen Thoren M."/>
            <person name="Johannesson H."/>
        </authorList>
    </citation>
    <scope>NUCLEOTIDE SEQUENCE</scope>
    <source>
        <strain evidence="2">CBS 626.80</strain>
    </source>
</reference>
<reference evidence="2" key="2">
    <citation type="submission" date="2023-06" db="EMBL/GenBank/DDBJ databases">
        <authorList>
            <consortium name="Lawrence Berkeley National Laboratory"/>
            <person name="Mondo S.J."/>
            <person name="Hensen N."/>
            <person name="Bonometti L."/>
            <person name="Westerberg I."/>
            <person name="Brannstrom I.O."/>
            <person name="Guillou S."/>
            <person name="Cros-Aarteil S."/>
            <person name="Calhoun S."/>
            <person name="Haridas S."/>
            <person name="Kuo A."/>
            <person name="Pangilinan J."/>
            <person name="Riley R."/>
            <person name="Labutti K."/>
            <person name="Andreopoulos B."/>
            <person name="Lipzen A."/>
            <person name="Chen C."/>
            <person name="Yanf M."/>
            <person name="Daum C."/>
            <person name="Ng V."/>
            <person name="Clum A."/>
            <person name="Steindorff A."/>
            <person name="Ohm R."/>
            <person name="Martin F."/>
            <person name="Silar P."/>
            <person name="Natvig D."/>
            <person name="Lalanne C."/>
            <person name="Gautier V."/>
            <person name="Ament-Velasquez S.L."/>
            <person name="Kruys A."/>
            <person name="Hutchinson M.I."/>
            <person name="Powell A.J."/>
            <person name="Barry K."/>
            <person name="Miller A.N."/>
            <person name="Grigoriev I.V."/>
            <person name="Debuchy R."/>
            <person name="Gladieux P."/>
            <person name="Thoren M.H."/>
            <person name="Johannesson H."/>
        </authorList>
    </citation>
    <scope>NUCLEOTIDE SEQUENCE</scope>
    <source>
        <strain evidence="2">CBS 626.80</strain>
    </source>
</reference>
<feature type="region of interest" description="Disordered" evidence="1">
    <location>
        <begin position="321"/>
        <end position="442"/>
    </location>
</feature>
<organism evidence="2 3">
    <name type="scientific">Pseudoneurospora amorphoporcata</name>
    <dbReference type="NCBI Taxonomy" id="241081"/>
    <lineage>
        <taxon>Eukaryota</taxon>
        <taxon>Fungi</taxon>
        <taxon>Dikarya</taxon>
        <taxon>Ascomycota</taxon>
        <taxon>Pezizomycotina</taxon>
        <taxon>Sordariomycetes</taxon>
        <taxon>Sordariomycetidae</taxon>
        <taxon>Sordariales</taxon>
        <taxon>Sordariaceae</taxon>
        <taxon>Pseudoneurospora</taxon>
    </lineage>
</organism>
<gene>
    <name evidence="2" type="ORF">QBC32DRAFT_371011</name>
</gene>
<dbReference type="AlphaFoldDB" id="A0AAN6NT47"/>
<feature type="compositionally biased region" description="Low complexity" evidence="1">
    <location>
        <begin position="363"/>
        <end position="374"/>
    </location>
</feature>
<feature type="region of interest" description="Disordered" evidence="1">
    <location>
        <begin position="83"/>
        <end position="117"/>
    </location>
</feature>
<evidence type="ECO:0000313" key="2">
    <source>
        <dbReference type="EMBL" id="KAK3951565.1"/>
    </source>
</evidence>
<feature type="compositionally biased region" description="Polar residues" evidence="1">
    <location>
        <begin position="408"/>
        <end position="424"/>
    </location>
</feature>
<evidence type="ECO:0000256" key="1">
    <source>
        <dbReference type="SAM" id="MobiDB-lite"/>
    </source>
</evidence>
<protein>
    <submittedName>
        <fullName evidence="2">Uncharacterized protein</fullName>
    </submittedName>
</protein>
<comment type="caution">
    <text evidence="2">The sequence shown here is derived from an EMBL/GenBank/DDBJ whole genome shotgun (WGS) entry which is preliminary data.</text>
</comment>
<feature type="compositionally biased region" description="Low complexity" evidence="1">
    <location>
        <begin position="83"/>
        <end position="105"/>
    </location>
</feature>
<evidence type="ECO:0000313" key="3">
    <source>
        <dbReference type="Proteomes" id="UP001303222"/>
    </source>
</evidence>
<dbReference type="Proteomes" id="UP001303222">
    <property type="component" value="Unassembled WGS sequence"/>
</dbReference>
<feature type="region of interest" description="Disordered" evidence="1">
    <location>
        <begin position="146"/>
        <end position="178"/>
    </location>
</feature>
<proteinExistence type="predicted"/>
<keyword evidence="3" id="KW-1185">Reference proteome</keyword>
<accession>A0AAN6NT47</accession>
<name>A0AAN6NT47_9PEZI</name>